<dbReference type="Pfam" id="PF01915">
    <property type="entry name" value="Glyco_hydro_3_C"/>
    <property type="match status" value="1"/>
</dbReference>
<dbReference type="InterPro" id="IPR036881">
    <property type="entry name" value="Glyco_hydro_3_C_sf"/>
</dbReference>
<name>A0A5B2VBJ5_9HYPH</name>
<dbReference type="SUPFAM" id="SSF52279">
    <property type="entry name" value="Beta-D-glucan exohydrolase, C-terminal domain"/>
    <property type="match status" value="1"/>
</dbReference>
<feature type="chain" id="PRO_5022907374" description="Beta-D-glucoside glucohydrolase" evidence="9">
    <location>
        <begin position="21"/>
        <end position="728"/>
    </location>
</feature>
<dbReference type="InterPro" id="IPR001764">
    <property type="entry name" value="Glyco_hydro_3_N"/>
</dbReference>
<keyword evidence="2 8" id="KW-0378">Hydrolase</keyword>
<dbReference type="PANTHER" id="PTHR42715">
    <property type="entry name" value="BETA-GLUCOSIDASE"/>
    <property type="match status" value="1"/>
</dbReference>
<dbReference type="InterPro" id="IPR026891">
    <property type="entry name" value="Fn3-like"/>
</dbReference>
<proteinExistence type="inferred from homology"/>
<protein>
    <recommendedName>
        <fullName evidence="7">Beta-D-glucoside glucohydrolase</fullName>
    </recommendedName>
    <alternativeName>
        <fullName evidence="5">Cellobiase</fullName>
    </alternativeName>
    <alternativeName>
        <fullName evidence="6">Gentiobiase</fullName>
    </alternativeName>
</protein>
<accession>A0A5B2VBJ5</accession>
<keyword evidence="3" id="KW-0119">Carbohydrate metabolism</keyword>
<evidence type="ECO:0000313" key="12">
    <source>
        <dbReference type="Proteomes" id="UP000323142"/>
    </source>
</evidence>
<dbReference type="InterPro" id="IPR002772">
    <property type="entry name" value="Glyco_hydro_3_C"/>
</dbReference>
<dbReference type="Gene3D" id="3.20.20.300">
    <property type="entry name" value="Glycoside hydrolase, family 3, N-terminal domain"/>
    <property type="match status" value="1"/>
</dbReference>
<organism evidence="11 12">
    <name type="scientific">Salinarimonas soli</name>
    <dbReference type="NCBI Taxonomy" id="1638099"/>
    <lineage>
        <taxon>Bacteria</taxon>
        <taxon>Pseudomonadati</taxon>
        <taxon>Pseudomonadota</taxon>
        <taxon>Alphaproteobacteria</taxon>
        <taxon>Hyphomicrobiales</taxon>
        <taxon>Salinarimonadaceae</taxon>
        <taxon>Salinarimonas</taxon>
    </lineage>
</organism>
<evidence type="ECO:0000256" key="2">
    <source>
        <dbReference type="ARBA" id="ARBA00022801"/>
    </source>
</evidence>
<dbReference type="PANTHER" id="PTHR42715:SF10">
    <property type="entry name" value="BETA-GLUCOSIDASE"/>
    <property type="match status" value="1"/>
</dbReference>
<dbReference type="InterPro" id="IPR013783">
    <property type="entry name" value="Ig-like_fold"/>
</dbReference>
<evidence type="ECO:0000259" key="10">
    <source>
        <dbReference type="SMART" id="SM01217"/>
    </source>
</evidence>
<keyword evidence="9" id="KW-0732">Signal</keyword>
<dbReference type="Gene3D" id="2.60.40.10">
    <property type="entry name" value="Immunoglobulins"/>
    <property type="match status" value="1"/>
</dbReference>
<evidence type="ECO:0000256" key="3">
    <source>
        <dbReference type="ARBA" id="ARBA00023277"/>
    </source>
</evidence>
<feature type="domain" description="Fibronectin type III-like" evidence="10">
    <location>
        <begin position="640"/>
        <end position="709"/>
    </location>
</feature>
<reference evidence="11 12" key="2">
    <citation type="submission" date="2019-09" db="EMBL/GenBank/DDBJ databases">
        <authorList>
            <person name="Jin C."/>
        </authorList>
    </citation>
    <scope>NUCLEOTIDE SEQUENCE [LARGE SCALE GENOMIC DNA]</scope>
    <source>
        <strain evidence="11 12">BN140002</strain>
    </source>
</reference>
<evidence type="ECO:0000256" key="7">
    <source>
        <dbReference type="ARBA" id="ARBA00032594"/>
    </source>
</evidence>
<evidence type="ECO:0000256" key="1">
    <source>
        <dbReference type="ARBA" id="ARBA00005336"/>
    </source>
</evidence>
<dbReference type="Pfam" id="PF00933">
    <property type="entry name" value="Glyco_hydro_3"/>
    <property type="match status" value="1"/>
</dbReference>
<dbReference type="GO" id="GO:0008422">
    <property type="term" value="F:beta-glucosidase activity"/>
    <property type="evidence" value="ECO:0007669"/>
    <property type="project" value="UniProtKB-ARBA"/>
</dbReference>
<dbReference type="RefSeq" id="WP_149818083.1">
    <property type="nucleotide sequence ID" value="NZ_VUOA01000022.1"/>
</dbReference>
<evidence type="ECO:0000256" key="8">
    <source>
        <dbReference type="RuleBase" id="RU361161"/>
    </source>
</evidence>
<evidence type="ECO:0000256" key="5">
    <source>
        <dbReference type="ARBA" id="ARBA00031448"/>
    </source>
</evidence>
<dbReference type="SMART" id="SM01217">
    <property type="entry name" value="Fn3_like"/>
    <property type="match status" value="1"/>
</dbReference>
<reference evidence="11 12" key="1">
    <citation type="submission" date="2019-09" db="EMBL/GenBank/DDBJ databases">
        <title>Salinarimonas rosea gen. nov., sp. nov., a new member of the a-2 subgroup of the Proteobacteria.</title>
        <authorList>
            <person name="Liu J."/>
        </authorList>
    </citation>
    <scope>NUCLEOTIDE SEQUENCE [LARGE SCALE GENOMIC DNA]</scope>
    <source>
        <strain evidence="11 12">BN140002</strain>
    </source>
</reference>
<dbReference type="InterPro" id="IPR050288">
    <property type="entry name" value="Cellulose_deg_GH3"/>
</dbReference>
<sequence length="728" mass="77437">MSRRLAFLALAALLPLSAAAQTPAEIDRRVEDLLGRMTLEEKIGQLHLGSNGPGFRPDQVRRGFVGGLMNFNDAPDVARVQAMAREGRNGIPLLIGLDILQGFRTIFPVPLAQAASFDPAMAREAAAIAAREASAAGVNWTFAPMADLSRDPRWGRAVEGSGEDPLMNRLFTAARVEGFRAGGLATSLKHFVGYGGAIGGRDYDVSEIGPGDLRDLHLPAFKSGVEAGAETVMASLNALDGVPGAVNEAMLNGVLRRDWGFRGFVVSDWDGVKELMAHGVAADGAEASRRALMAGVDMDMESGLFVRHLPDEIAAGRVPVSRVDEAARRILRIKMEMGLFGRPDPDPVAASRAIMLPESRAKARAAARDSMVLLTNRGALPFAPGVRSIALVGAMAGNGADQLGPHAARGWPDESVTIRRGLEERAGRAGVRVAYAPGCDAECRTTEGFAEAVRAAGEADVVVAVMGEPRTQSGEGASRVSLDLPGRQGELLDALIATGKPVVVVLMTGRPLLLGPRLDRVAGLVMAWYPGTEGGPALAELLFGDAAPSGRLPVSWPRHVGQVPLTYNRLPSGRPSAPDNRFTLGYMDESLEPLFPFGFGLSYTAFAYSDLTVLTPRAGVEDEIRVRVRVTNTGTRAGREVAQLYVRDPVATRSRPVRELKAFEAVRLEPGESREVTFRVAASDLGFHLTDGTFVVEPGAFQVWAGGDARAALEGRFEVVGGLRRAAR</sequence>
<dbReference type="EMBL" id="VUOA01000022">
    <property type="protein sequence ID" value="KAA2236863.1"/>
    <property type="molecule type" value="Genomic_DNA"/>
</dbReference>
<gene>
    <name evidence="11" type="ORF">F0L46_12795</name>
</gene>
<dbReference type="InterPro" id="IPR017853">
    <property type="entry name" value="GH"/>
</dbReference>
<evidence type="ECO:0000313" key="11">
    <source>
        <dbReference type="EMBL" id="KAA2236863.1"/>
    </source>
</evidence>
<dbReference type="GO" id="GO:0005975">
    <property type="term" value="P:carbohydrate metabolic process"/>
    <property type="evidence" value="ECO:0007669"/>
    <property type="project" value="InterPro"/>
</dbReference>
<evidence type="ECO:0000256" key="9">
    <source>
        <dbReference type="SAM" id="SignalP"/>
    </source>
</evidence>
<evidence type="ECO:0000256" key="6">
    <source>
        <dbReference type="ARBA" id="ARBA00032194"/>
    </source>
</evidence>
<dbReference type="SUPFAM" id="SSF51445">
    <property type="entry name" value="(Trans)glycosidases"/>
    <property type="match status" value="1"/>
</dbReference>
<dbReference type="OrthoDB" id="9781691at2"/>
<comment type="similarity">
    <text evidence="1 8">Belongs to the glycosyl hydrolase 3 family.</text>
</comment>
<comment type="caution">
    <text evidence="11">The sequence shown here is derived from an EMBL/GenBank/DDBJ whole genome shotgun (WGS) entry which is preliminary data.</text>
</comment>
<dbReference type="Gene3D" id="3.40.50.1700">
    <property type="entry name" value="Glycoside hydrolase family 3 C-terminal domain"/>
    <property type="match status" value="1"/>
</dbReference>
<dbReference type="InterPro" id="IPR036962">
    <property type="entry name" value="Glyco_hydro_3_N_sf"/>
</dbReference>
<keyword evidence="12" id="KW-1185">Reference proteome</keyword>
<dbReference type="PRINTS" id="PR00133">
    <property type="entry name" value="GLHYDRLASE3"/>
</dbReference>
<keyword evidence="4 8" id="KW-0326">Glycosidase</keyword>
<evidence type="ECO:0000256" key="4">
    <source>
        <dbReference type="ARBA" id="ARBA00023295"/>
    </source>
</evidence>
<dbReference type="FunFam" id="2.60.40.10:FF:000495">
    <property type="entry name" value="Periplasmic beta-glucosidase"/>
    <property type="match status" value="1"/>
</dbReference>
<dbReference type="Proteomes" id="UP000323142">
    <property type="component" value="Unassembled WGS sequence"/>
</dbReference>
<dbReference type="InterPro" id="IPR019800">
    <property type="entry name" value="Glyco_hydro_3_AS"/>
</dbReference>
<dbReference type="AlphaFoldDB" id="A0A5B2VBJ5"/>
<feature type="signal peptide" evidence="9">
    <location>
        <begin position="1"/>
        <end position="20"/>
    </location>
</feature>
<dbReference type="Pfam" id="PF14310">
    <property type="entry name" value="Fn3-like"/>
    <property type="match status" value="1"/>
</dbReference>
<dbReference type="PROSITE" id="PS00775">
    <property type="entry name" value="GLYCOSYL_HYDROL_F3"/>
    <property type="match status" value="1"/>
</dbReference>